<evidence type="ECO:0000313" key="3">
    <source>
        <dbReference type="Proteomes" id="UP000218231"/>
    </source>
</evidence>
<evidence type="ECO:0000313" key="2">
    <source>
        <dbReference type="EMBL" id="PAV93300.1"/>
    </source>
</evidence>
<name>A0A2A2M4B0_9BILA</name>
<dbReference type="AlphaFoldDB" id="A0A2A2M4B0"/>
<gene>
    <name evidence="2" type="ORF">WR25_25858</name>
</gene>
<reference evidence="2 3" key="1">
    <citation type="journal article" date="2017" name="Curr. Biol.">
        <title>Genome architecture and evolution of a unichromosomal asexual nematode.</title>
        <authorList>
            <person name="Fradin H."/>
            <person name="Zegar C."/>
            <person name="Gutwein M."/>
            <person name="Lucas J."/>
            <person name="Kovtun M."/>
            <person name="Corcoran D."/>
            <person name="Baugh L.R."/>
            <person name="Kiontke K."/>
            <person name="Gunsalus K."/>
            <person name="Fitch D.H."/>
            <person name="Piano F."/>
        </authorList>
    </citation>
    <scope>NUCLEOTIDE SEQUENCE [LARGE SCALE GENOMIC DNA]</scope>
    <source>
        <strain evidence="2">PF1309</strain>
    </source>
</reference>
<feature type="region of interest" description="Disordered" evidence="1">
    <location>
        <begin position="83"/>
        <end position="116"/>
    </location>
</feature>
<evidence type="ECO:0000256" key="1">
    <source>
        <dbReference type="SAM" id="MobiDB-lite"/>
    </source>
</evidence>
<keyword evidence="3" id="KW-1185">Reference proteome</keyword>
<dbReference type="EMBL" id="LIAE01005495">
    <property type="protein sequence ID" value="PAV93300.1"/>
    <property type="molecule type" value="Genomic_DNA"/>
</dbReference>
<accession>A0A2A2M4B0</accession>
<organism evidence="2 3">
    <name type="scientific">Diploscapter pachys</name>
    <dbReference type="NCBI Taxonomy" id="2018661"/>
    <lineage>
        <taxon>Eukaryota</taxon>
        <taxon>Metazoa</taxon>
        <taxon>Ecdysozoa</taxon>
        <taxon>Nematoda</taxon>
        <taxon>Chromadorea</taxon>
        <taxon>Rhabditida</taxon>
        <taxon>Rhabditina</taxon>
        <taxon>Rhabditomorpha</taxon>
        <taxon>Rhabditoidea</taxon>
        <taxon>Rhabditidae</taxon>
        <taxon>Diploscapter</taxon>
    </lineage>
</organism>
<sequence length="147" mass="16139">MPAHRMAEQRHRRVRLRPPRAPEMAEVLDPWRKARRMADVGIGAQPARPALPAPVERGHRPAVIVQPPHRLDEFLDDVGAPALHQDAPARGGMRPVEPAMAPAVGRHPFGQARPRRPVAAQRVGIGGYGSSPSWLRFGKPCRLPVIA</sequence>
<comment type="caution">
    <text evidence="2">The sequence shown here is derived from an EMBL/GenBank/DDBJ whole genome shotgun (WGS) entry which is preliminary data.</text>
</comment>
<dbReference type="Proteomes" id="UP000218231">
    <property type="component" value="Unassembled WGS sequence"/>
</dbReference>
<proteinExistence type="predicted"/>
<protein>
    <submittedName>
        <fullName evidence="2">Uncharacterized protein</fullName>
    </submittedName>
</protein>